<name>A0A8T1SPD4_CHESE</name>
<dbReference type="EMBL" id="JAHGAV010000130">
    <property type="protein sequence ID" value="KAG6930992.1"/>
    <property type="molecule type" value="Genomic_DNA"/>
</dbReference>
<gene>
    <name evidence="12" type="primary">PDZRN4</name>
    <name evidence="12" type="ORF">G0U57_002582</name>
</gene>
<dbReference type="SUPFAM" id="SSF57850">
    <property type="entry name" value="RING/U-box"/>
    <property type="match status" value="1"/>
</dbReference>
<evidence type="ECO:0000313" key="13">
    <source>
        <dbReference type="Proteomes" id="UP000765507"/>
    </source>
</evidence>
<dbReference type="InterPro" id="IPR017907">
    <property type="entry name" value="Znf_RING_CS"/>
</dbReference>
<dbReference type="InterPro" id="IPR013083">
    <property type="entry name" value="Znf_RING/FYVE/PHD"/>
</dbReference>
<feature type="compositionally biased region" description="Polar residues" evidence="8">
    <location>
        <begin position="810"/>
        <end position="833"/>
    </location>
</feature>
<dbReference type="PANTHER" id="PTHR15545">
    <property type="entry name" value="PDZ DOMAIN CONTAINING RING FINGER PROTEIN 3, 4"/>
    <property type="match status" value="1"/>
</dbReference>
<dbReference type="SUPFAM" id="SSF49599">
    <property type="entry name" value="TRAF domain-like"/>
    <property type="match status" value="1"/>
</dbReference>
<dbReference type="OrthoDB" id="6270329at2759"/>
<feature type="non-terminal residue" evidence="12">
    <location>
        <position position="1"/>
    </location>
</feature>
<dbReference type="FunFam" id="2.30.42.10:FF:000028">
    <property type="entry name" value="PDZ domain containing ring finger 4"/>
    <property type="match status" value="1"/>
</dbReference>
<keyword evidence="3 6" id="KW-0863">Zinc-finger</keyword>
<dbReference type="SMART" id="SM00184">
    <property type="entry name" value="RING"/>
    <property type="match status" value="1"/>
</dbReference>
<organism evidence="12 13">
    <name type="scientific">Chelydra serpentina</name>
    <name type="common">Snapping turtle</name>
    <name type="synonym">Testudo serpentina</name>
    <dbReference type="NCBI Taxonomy" id="8475"/>
    <lineage>
        <taxon>Eukaryota</taxon>
        <taxon>Metazoa</taxon>
        <taxon>Chordata</taxon>
        <taxon>Craniata</taxon>
        <taxon>Vertebrata</taxon>
        <taxon>Euteleostomi</taxon>
        <taxon>Archelosauria</taxon>
        <taxon>Testudinata</taxon>
        <taxon>Testudines</taxon>
        <taxon>Cryptodira</taxon>
        <taxon>Durocryptodira</taxon>
        <taxon>Americhelydia</taxon>
        <taxon>Chelydroidea</taxon>
        <taxon>Chelydridae</taxon>
        <taxon>Chelydra</taxon>
    </lineage>
</organism>
<dbReference type="AlphaFoldDB" id="A0A8T1SPD4"/>
<feature type="region of interest" description="Disordered" evidence="8">
    <location>
        <begin position="599"/>
        <end position="663"/>
    </location>
</feature>
<evidence type="ECO:0000256" key="2">
    <source>
        <dbReference type="ARBA" id="ARBA00022737"/>
    </source>
</evidence>
<evidence type="ECO:0000256" key="1">
    <source>
        <dbReference type="ARBA" id="ARBA00022723"/>
    </source>
</evidence>
<dbReference type="PROSITE" id="PS50089">
    <property type="entry name" value="ZF_RING_2"/>
    <property type="match status" value="1"/>
</dbReference>
<accession>A0A8T1SPD4</accession>
<evidence type="ECO:0000256" key="7">
    <source>
        <dbReference type="SAM" id="Coils"/>
    </source>
</evidence>
<feature type="coiled-coil region" evidence="7">
    <location>
        <begin position="733"/>
        <end position="760"/>
    </location>
</feature>
<dbReference type="Gene3D" id="2.30.42.10">
    <property type="match status" value="2"/>
</dbReference>
<feature type="region of interest" description="Disordered" evidence="8">
    <location>
        <begin position="857"/>
        <end position="897"/>
    </location>
</feature>
<reference evidence="12 13" key="1">
    <citation type="journal article" date="2020" name="G3 (Bethesda)">
        <title>Draft Genome of the Common Snapping Turtle, Chelydra serpentina, a Model for Phenotypic Plasticity in Reptiles.</title>
        <authorList>
            <person name="Das D."/>
            <person name="Singh S.K."/>
            <person name="Bierstedt J."/>
            <person name="Erickson A."/>
            <person name="Galli G.L.J."/>
            <person name="Crossley D.A. 2nd"/>
            <person name="Rhen T."/>
        </authorList>
    </citation>
    <scope>NUCLEOTIDE SEQUENCE [LARGE SCALE GENOMIC DNA]</scope>
    <source>
        <strain evidence="12">KW</strain>
    </source>
</reference>
<keyword evidence="4" id="KW-0862">Zinc</keyword>
<feature type="compositionally biased region" description="Polar residues" evidence="8">
    <location>
        <begin position="653"/>
        <end position="663"/>
    </location>
</feature>
<dbReference type="Gene3D" id="3.30.40.10">
    <property type="entry name" value="Zinc/RING finger domain, C3HC4 (zinc finger)"/>
    <property type="match status" value="2"/>
</dbReference>
<proteinExistence type="predicted"/>
<feature type="domain" description="PDZ" evidence="10">
    <location>
        <begin position="476"/>
        <end position="545"/>
    </location>
</feature>
<dbReference type="PROSITE" id="PS51081">
    <property type="entry name" value="ZF_SIAH"/>
    <property type="match status" value="1"/>
</dbReference>
<feature type="region of interest" description="Disordered" evidence="8">
    <location>
        <begin position="801"/>
        <end position="833"/>
    </location>
</feature>
<feature type="compositionally biased region" description="Polar residues" evidence="8">
    <location>
        <begin position="866"/>
        <end position="877"/>
    </location>
</feature>
<protein>
    <submittedName>
        <fullName evidence="12">PDZ domain containing ring finger 4</fullName>
    </submittedName>
</protein>
<evidence type="ECO:0000256" key="4">
    <source>
        <dbReference type="ARBA" id="ARBA00022833"/>
    </source>
</evidence>
<evidence type="ECO:0000313" key="12">
    <source>
        <dbReference type="EMBL" id="KAG6930992.1"/>
    </source>
</evidence>
<keyword evidence="2" id="KW-0677">Repeat</keyword>
<keyword evidence="13" id="KW-1185">Reference proteome</keyword>
<evidence type="ECO:0000259" key="11">
    <source>
        <dbReference type="PROSITE" id="PS51081"/>
    </source>
</evidence>
<feature type="domain" description="RING-type" evidence="9">
    <location>
        <begin position="67"/>
        <end position="103"/>
    </location>
</feature>
<feature type="compositionally biased region" description="Basic and acidic residues" evidence="8">
    <location>
        <begin position="878"/>
        <end position="897"/>
    </location>
</feature>
<feature type="domain" description="PDZ" evidence="10">
    <location>
        <begin position="299"/>
        <end position="389"/>
    </location>
</feature>
<dbReference type="InterPro" id="IPR051971">
    <property type="entry name" value="E3_ubiquitin-PDZ_ligase"/>
</dbReference>
<dbReference type="GO" id="GO:0008270">
    <property type="term" value="F:zinc ion binding"/>
    <property type="evidence" value="ECO:0007669"/>
    <property type="project" value="UniProtKB-KW"/>
</dbReference>
<dbReference type="SUPFAM" id="SSF50156">
    <property type="entry name" value="PDZ domain-like"/>
    <property type="match status" value="2"/>
</dbReference>
<evidence type="ECO:0000256" key="8">
    <source>
        <dbReference type="SAM" id="MobiDB-lite"/>
    </source>
</evidence>
<dbReference type="InterPro" id="IPR013010">
    <property type="entry name" value="Znf_SIAH"/>
</dbReference>
<dbReference type="InterPro" id="IPR001478">
    <property type="entry name" value="PDZ"/>
</dbReference>
<feature type="domain" description="SIAH-type" evidence="11">
    <location>
        <begin position="125"/>
        <end position="183"/>
    </location>
</feature>
<evidence type="ECO:0000256" key="6">
    <source>
        <dbReference type="PROSITE-ProRule" id="PRU00455"/>
    </source>
</evidence>
<dbReference type="PROSITE" id="PS50106">
    <property type="entry name" value="PDZ"/>
    <property type="match status" value="2"/>
</dbReference>
<dbReference type="PANTHER" id="PTHR15545:SF6">
    <property type="entry name" value="PDZ DOMAIN-CONTAINING RING FINGER PROTEIN 4"/>
    <property type="match status" value="1"/>
</dbReference>
<dbReference type="Pfam" id="PF13923">
    <property type="entry name" value="zf-C3HC4_2"/>
    <property type="match status" value="1"/>
</dbReference>
<keyword evidence="1" id="KW-0479">Metal-binding</keyword>
<dbReference type="Pfam" id="PF00595">
    <property type="entry name" value="PDZ"/>
    <property type="match status" value="2"/>
</dbReference>
<dbReference type="PROSITE" id="PS00518">
    <property type="entry name" value="ZF_RING_1"/>
    <property type="match status" value="1"/>
</dbReference>
<dbReference type="InterPro" id="IPR001841">
    <property type="entry name" value="Znf_RING"/>
</dbReference>
<dbReference type="SMART" id="SM00228">
    <property type="entry name" value="PDZ"/>
    <property type="match status" value="2"/>
</dbReference>
<comment type="caution">
    <text evidence="12">The sequence shown here is derived from an EMBL/GenBank/DDBJ whole genome shotgun (WGS) entry which is preliminary data.</text>
</comment>
<evidence type="ECO:0000259" key="10">
    <source>
        <dbReference type="PROSITE" id="PS50106"/>
    </source>
</evidence>
<dbReference type="FunFam" id="3.30.40.10:FF:000214">
    <property type="entry name" value="E3 ubiquitin-protein ligase PDZRN3 isoform X1"/>
    <property type="match status" value="1"/>
</dbReference>
<dbReference type="InterPro" id="IPR036034">
    <property type="entry name" value="PDZ_sf"/>
</dbReference>
<sequence length="1110" mass="125613">PPPPFLGSWSCAACISSRAGRRRSTAAAAPGLFELLPRCAPSPLCRPPAMGFDLDRFAAPVDPDLQCKLCSKVLEEPLSTPCGHVFCAGCLLPWAAQRRLCPLQCQPLSATELHQVLPLRSLIQKLEIKCDYSPRGCGRTVRLHQLAAHVEMCDYSPARCRHKGCPEVLSLKDVDAHMRESCEHRPAGLCQQGCGLVLLQRDLLAGGAGHCCLRALRSQNGSLQGQRAGLEQELKRQALKWSKREKALLAQLAALQSEVQLTALRYQVKFNQYLSHISSITRNLAGSQPCKGGEPKPLTIMLQRENDTLGFNIVGGRPNQNNQEDSSPEGIYVSKILENGPADKTEGLQIHDKIIEVNGKDLSKATHEEAVEAFRNAKEPIVVQVLRRAPVNKTHGSSQDVQLVDASTQTDITFEHIMALAKLRPSTPPVPDICPFLLSDSCHSLHPVEHEFYEGNEYLSSLPADADRTEDFEYEEVELCRVSSQEKLGLTVCYRTDDEEDTGIYVSEVDPNSIAARDGRIREGDRILQINGQDVQNREEAVALLSSDECKKIVLLVARPEMQLEEGWLDDERNEFLEELNLEMLEEQHNEVMQFTANEVEQPKKHEEEDGTTDTATSSSNNHEKDSGVGPTDESLRNDESSEQENAPDEQNKTTLQSTRELGQSQDTLGSIELQCNESFVSGEYIESDFIGNQDEECERFRQLLELKCKIRNHGEYDLYYSSSTIQCNRREQDGVEHELQLLNEELRNIELECQNIMQAHRLQKVKDQYEDIWALHDGGFRNYNTSIDVQRGKLDDIIEHPEKSDKDSSSAYNTAESCRSTPLTVEQSPDSSLQRMISITNRKNLRSTIVANQLCPGQSGREVTPSKTKTSEQNSTVEEKETVAESSKFTEQEKQSTEHIPYLSPYHSSSYRYGNIPAHAKHYQSYMQLIQQKSAVEYAQSQLSLVSMCKDSQKCTEPKMEWKVKIRSDGTRYITKRPVRDRILKERALKIKEERSGMTTDDDMMSEMKMGRYWSKEERKQHLVRAKEQRRRREFMMRSRLECLKESPQSSSEGKKEINILELSHKKMMKKRNKKILDSWMTIQELMTHGAKSPDGTRVHNAFLSVTTV</sequence>
<dbReference type="FunFam" id="2.30.42.10:FF:000133">
    <property type="entry name" value="PDZ domain containing ring finger 4"/>
    <property type="match status" value="1"/>
</dbReference>
<dbReference type="CDD" id="cd16719">
    <property type="entry name" value="RING-HC_LNX4"/>
    <property type="match status" value="1"/>
</dbReference>
<evidence type="ECO:0000256" key="3">
    <source>
        <dbReference type="ARBA" id="ARBA00022771"/>
    </source>
</evidence>
<dbReference type="Proteomes" id="UP000765507">
    <property type="component" value="Unassembled WGS sequence"/>
</dbReference>
<evidence type="ECO:0000259" key="9">
    <source>
        <dbReference type="PROSITE" id="PS50089"/>
    </source>
</evidence>
<dbReference type="CDD" id="cd06716">
    <property type="entry name" value="PDZ2-PDZRN4-like"/>
    <property type="match status" value="1"/>
</dbReference>
<keyword evidence="5 7" id="KW-0175">Coiled coil</keyword>
<dbReference type="CDD" id="cd06715">
    <property type="entry name" value="PDZ1-PDZRN4-like"/>
    <property type="match status" value="1"/>
</dbReference>
<evidence type="ECO:0000256" key="5">
    <source>
        <dbReference type="ARBA" id="ARBA00023054"/>
    </source>
</evidence>